<dbReference type="GeneID" id="71984908"/>
<organism evidence="3 4">
    <name type="scientific">Passalora fulva</name>
    <name type="common">Tomato leaf mold</name>
    <name type="synonym">Cladosporium fulvum</name>
    <dbReference type="NCBI Taxonomy" id="5499"/>
    <lineage>
        <taxon>Eukaryota</taxon>
        <taxon>Fungi</taxon>
        <taxon>Dikarya</taxon>
        <taxon>Ascomycota</taxon>
        <taxon>Pezizomycotina</taxon>
        <taxon>Dothideomycetes</taxon>
        <taxon>Dothideomycetidae</taxon>
        <taxon>Mycosphaerellales</taxon>
        <taxon>Mycosphaerellaceae</taxon>
        <taxon>Fulvia</taxon>
    </lineage>
</organism>
<evidence type="ECO:0000313" key="4">
    <source>
        <dbReference type="Proteomes" id="UP000756132"/>
    </source>
</evidence>
<feature type="domain" description="KANL3/Tex30 alpha/beta hydrolase-like" evidence="2">
    <location>
        <begin position="118"/>
        <end position="287"/>
    </location>
</feature>
<dbReference type="KEGG" id="ffu:CLAFUR5_05030"/>
<dbReference type="Proteomes" id="UP000756132">
    <property type="component" value="Chromosome 4"/>
</dbReference>
<dbReference type="AlphaFoldDB" id="A0A9Q8LFC0"/>
<dbReference type="EMBL" id="CP090166">
    <property type="protein sequence ID" value="UJO16521.1"/>
    <property type="molecule type" value="Genomic_DNA"/>
</dbReference>
<reference evidence="3" key="1">
    <citation type="submission" date="2021-12" db="EMBL/GenBank/DDBJ databases">
        <authorList>
            <person name="Zaccaron A."/>
            <person name="Stergiopoulos I."/>
        </authorList>
    </citation>
    <scope>NUCLEOTIDE SEQUENCE</scope>
    <source>
        <strain evidence="3">Race5_Kim</strain>
    </source>
</reference>
<dbReference type="PANTHER" id="PTHR13136">
    <property type="entry name" value="TESTIS DEVELOPMENT PROTEIN PRTD"/>
    <property type="match status" value="1"/>
</dbReference>
<evidence type="ECO:0000256" key="1">
    <source>
        <dbReference type="SAM" id="MobiDB-lite"/>
    </source>
</evidence>
<reference evidence="3" key="2">
    <citation type="journal article" date="2022" name="Microb. Genom.">
        <title>A chromosome-scale genome assembly of the tomato pathogen Cladosporium fulvum reveals a compartmentalized genome architecture and the presence of a dispensable chromosome.</title>
        <authorList>
            <person name="Zaccaron A.Z."/>
            <person name="Chen L.H."/>
            <person name="Samaras A."/>
            <person name="Stergiopoulos I."/>
        </authorList>
    </citation>
    <scope>NUCLEOTIDE SEQUENCE</scope>
    <source>
        <strain evidence="3">Race5_Kim</strain>
    </source>
</reference>
<proteinExistence type="predicted"/>
<dbReference type="Gene3D" id="3.40.50.1820">
    <property type="entry name" value="alpha/beta hydrolase"/>
    <property type="match status" value="1"/>
</dbReference>
<dbReference type="PANTHER" id="PTHR13136:SF11">
    <property type="entry name" value="TESTIS-EXPRESSED PROTEIN 30"/>
    <property type="match status" value="1"/>
</dbReference>
<name>A0A9Q8LFC0_PASFU</name>
<dbReference type="SUPFAM" id="SSF53474">
    <property type="entry name" value="alpha/beta-Hydrolases"/>
    <property type="match status" value="1"/>
</dbReference>
<evidence type="ECO:0000259" key="2">
    <source>
        <dbReference type="Pfam" id="PF20408"/>
    </source>
</evidence>
<dbReference type="Pfam" id="PF20408">
    <property type="entry name" value="Abhydrolase_11"/>
    <property type="match status" value="1"/>
</dbReference>
<dbReference type="InterPro" id="IPR026555">
    <property type="entry name" value="NSL3/Tex30"/>
</dbReference>
<protein>
    <recommendedName>
        <fullName evidence="2">KANL3/Tex30 alpha/beta hydrolase-like domain-containing protein</fullName>
    </recommendedName>
</protein>
<dbReference type="InterPro" id="IPR046879">
    <property type="entry name" value="KANL3/Tex30_Abhydrolase"/>
</dbReference>
<keyword evidence="4" id="KW-1185">Reference proteome</keyword>
<dbReference type="RefSeq" id="XP_047760887.1">
    <property type="nucleotide sequence ID" value="XM_047904178.1"/>
</dbReference>
<dbReference type="OrthoDB" id="6415022at2759"/>
<accession>A0A9Q8LFC0</accession>
<sequence>MSCERDLWLSIDRDLTSLKPRSLSIMHLVGEVQRYNVLEYVLNIMPPRKKAKKTQDAGHEETEEDDEQADDHQDSADTTLSQENEDGSLKDSIVYSTIPFEPKTMCCELQGNPKAPPALVFTHGAGGGIDSPACRDFARGFGQSSPIASFQGSMNLKNRVKAFHTVLEHERSKSDQIDFALGGRSMGARAAVLATLELSSEERETPAALVLISYPLMAGSQGEKREPERREQILLDWPEGVDVLFMIGSEDKMCDLKMLRDLKKNMKARSWICVVRGADHGMTCRPKKAARGVRERTGEVAARWLRGREEEKKWCEISWDGEGELMTGGEWSAEEED</sequence>
<dbReference type="InterPro" id="IPR029058">
    <property type="entry name" value="AB_hydrolase_fold"/>
</dbReference>
<evidence type="ECO:0000313" key="3">
    <source>
        <dbReference type="EMBL" id="UJO16521.1"/>
    </source>
</evidence>
<gene>
    <name evidence="3" type="ORF">CLAFUR5_05030</name>
</gene>
<feature type="region of interest" description="Disordered" evidence="1">
    <location>
        <begin position="48"/>
        <end position="88"/>
    </location>
</feature>